<feature type="domain" description="Protein kinase" evidence="10">
    <location>
        <begin position="843"/>
        <end position="1156"/>
    </location>
</feature>
<comment type="catalytic activity">
    <reaction evidence="7">
        <text>L-threonyl-[protein] + ATP = O-phospho-L-threonyl-[protein] + ADP + H(+)</text>
        <dbReference type="Rhea" id="RHEA:46608"/>
        <dbReference type="Rhea" id="RHEA-COMP:11060"/>
        <dbReference type="Rhea" id="RHEA-COMP:11605"/>
        <dbReference type="ChEBI" id="CHEBI:15378"/>
        <dbReference type="ChEBI" id="CHEBI:30013"/>
        <dbReference type="ChEBI" id="CHEBI:30616"/>
        <dbReference type="ChEBI" id="CHEBI:61977"/>
        <dbReference type="ChEBI" id="CHEBI:456216"/>
        <dbReference type="EC" id="2.7.11.1"/>
    </reaction>
</comment>
<dbReference type="InterPro" id="IPR024604">
    <property type="entry name" value="GSG2_C"/>
</dbReference>
<evidence type="ECO:0000256" key="2">
    <source>
        <dbReference type="ARBA" id="ARBA00022527"/>
    </source>
</evidence>
<evidence type="ECO:0000256" key="8">
    <source>
        <dbReference type="ARBA" id="ARBA00048679"/>
    </source>
</evidence>
<comment type="catalytic activity">
    <reaction evidence="8">
        <text>L-seryl-[protein] + ATP = O-phospho-L-seryl-[protein] + ADP + H(+)</text>
        <dbReference type="Rhea" id="RHEA:17989"/>
        <dbReference type="Rhea" id="RHEA-COMP:9863"/>
        <dbReference type="Rhea" id="RHEA-COMP:11604"/>
        <dbReference type="ChEBI" id="CHEBI:15378"/>
        <dbReference type="ChEBI" id="CHEBI:29999"/>
        <dbReference type="ChEBI" id="CHEBI:30616"/>
        <dbReference type="ChEBI" id="CHEBI:83421"/>
        <dbReference type="ChEBI" id="CHEBI:456216"/>
        <dbReference type="EC" id="2.7.11.1"/>
    </reaction>
</comment>
<proteinExistence type="predicted"/>
<evidence type="ECO:0000256" key="5">
    <source>
        <dbReference type="ARBA" id="ARBA00022777"/>
    </source>
</evidence>
<dbReference type="GO" id="GO:0035556">
    <property type="term" value="P:intracellular signal transduction"/>
    <property type="evidence" value="ECO:0007669"/>
    <property type="project" value="TreeGrafter"/>
</dbReference>
<dbReference type="PANTHER" id="PTHR24419:SF18">
    <property type="entry name" value="SERINE_THREONINE-PROTEIN KINASE HASPIN"/>
    <property type="match status" value="1"/>
</dbReference>
<feature type="compositionally biased region" description="Basic and acidic residues" evidence="9">
    <location>
        <begin position="299"/>
        <end position="308"/>
    </location>
</feature>
<name>A0AAW1DHI2_9HEMI</name>
<keyword evidence="12" id="KW-1185">Reference proteome</keyword>
<evidence type="ECO:0000313" key="12">
    <source>
        <dbReference type="Proteomes" id="UP001461498"/>
    </source>
</evidence>
<protein>
    <recommendedName>
        <fullName evidence="1">non-specific serine/threonine protein kinase</fullName>
        <ecNumber evidence="1">2.7.11.1</ecNumber>
    </recommendedName>
</protein>
<dbReference type="SMART" id="SM01331">
    <property type="entry name" value="DUF3635"/>
    <property type="match status" value="1"/>
</dbReference>
<feature type="compositionally biased region" description="Low complexity" evidence="9">
    <location>
        <begin position="602"/>
        <end position="612"/>
    </location>
</feature>
<feature type="region of interest" description="Disordered" evidence="9">
    <location>
        <begin position="520"/>
        <end position="547"/>
    </location>
</feature>
<keyword evidence="4" id="KW-0547">Nucleotide-binding</keyword>
<evidence type="ECO:0000256" key="1">
    <source>
        <dbReference type="ARBA" id="ARBA00012513"/>
    </source>
</evidence>
<feature type="region of interest" description="Disordered" evidence="9">
    <location>
        <begin position="575"/>
        <end position="617"/>
    </location>
</feature>
<dbReference type="Gene3D" id="3.30.200.20">
    <property type="entry name" value="Phosphorylase Kinase, domain 1"/>
    <property type="match status" value="1"/>
</dbReference>
<keyword evidence="3" id="KW-0808">Transferase</keyword>
<dbReference type="Proteomes" id="UP001461498">
    <property type="component" value="Unassembled WGS sequence"/>
</dbReference>
<feature type="region of interest" description="Disordered" evidence="9">
    <location>
        <begin position="60"/>
        <end position="112"/>
    </location>
</feature>
<accession>A0AAW1DHI2</accession>
<dbReference type="GO" id="GO:0005634">
    <property type="term" value="C:nucleus"/>
    <property type="evidence" value="ECO:0007669"/>
    <property type="project" value="TreeGrafter"/>
</dbReference>
<dbReference type="Gene3D" id="1.10.510.10">
    <property type="entry name" value="Transferase(Phosphotransferase) domain 1"/>
    <property type="match status" value="1"/>
</dbReference>
<evidence type="ECO:0000256" key="9">
    <source>
        <dbReference type="SAM" id="MobiDB-lite"/>
    </source>
</evidence>
<feature type="compositionally biased region" description="Low complexity" evidence="9">
    <location>
        <begin position="60"/>
        <end position="77"/>
    </location>
</feature>
<feature type="region of interest" description="Disordered" evidence="9">
    <location>
        <begin position="236"/>
        <end position="282"/>
    </location>
</feature>
<dbReference type="InterPro" id="IPR000719">
    <property type="entry name" value="Prot_kinase_dom"/>
</dbReference>
<feature type="region of interest" description="Disordered" evidence="9">
    <location>
        <begin position="299"/>
        <end position="384"/>
    </location>
</feature>
<dbReference type="PANTHER" id="PTHR24419">
    <property type="entry name" value="INTERLEUKIN-1 RECEPTOR-ASSOCIATED KINASE"/>
    <property type="match status" value="1"/>
</dbReference>
<dbReference type="EMBL" id="JAPXFL010000003">
    <property type="protein sequence ID" value="KAK9509663.1"/>
    <property type="molecule type" value="Genomic_DNA"/>
</dbReference>
<gene>
    <name evidence="11" type="ORF">O3M35_006927</name>
</gene>
<organism evidence="11 12">
    <name type="scientific">Rhynocoris fuscipes</name>
    <dbReference type="NCBI Taxonomy" id="488301"/>
    <lineage>
        <taxon>Eukaryota</taxon>
        <taxon>Metazoa</taxon>
        <taxon>Ecdysozoa</taxon>
        <taxon>Arthropoda</taxon>
        <taxon>Hexapoda</taxon>
        <taxon>Insecta</taxon>
        <taxon>Pterygota</taxon>
        <taxon>Neoptera</taxon>
        <taxon>Paraneoptera</taxon>
        <taxon>Hemiptera</taxon>
        <taxon>Heteroptera</taxon>
        <taxon>Panheteroptera</taxon>
        <taxon>Cimicomorpha</taxon>
        <taxon>Reduviidae</taxon>
        <taxon>Harpactorinae</taxon>
        <taxon>Harpactorini</taxon>
        <taxon>Rhynocoris</taxon>
    </lineage>
</organism>
<dbReference type="EC" id="2.7.11.1" evidence="1"/>
<dbReference type="SUPFAM" id="SSF56112">
    <property type="entry name" value="Protein kinase-like (PK-like)"/>
    <property type="match status" value="1"/>
</dbReference>
<dbReference type="GO" id="GO:0072354">
    <property type="term" value="F:histone H3T3 kinase activity"/>
    <property type="evidence" value="ECO:0007669"/>
    <property type="project" value="TreeGrafter"/>
</dbReference>
<evidence type="ECO:0000256" key="7">
    <source>
        <dbReference type="ARBA" id="ARBA00047899"/>
    </source>
</evidence>
<feature type="region of interest" description="Disordered" evidence="9">
    <location>
        <begin position="416"/>
        <end position="454"/>
    </location>
</feature>
<dbReference type="AlphaFoldDB" id="A0AAW1DHI2"/>
<dbReference type="GO" id="GO:0005737">
    <property type="term" value="C:cytoplasm"/>
    <property type="evidence" value="ECO:0007669"/>
    <property type="project" value="TreeGrafter"/>
</dbReference>
<dbReference type="Pfam" id="PF12330">
    <property type="entry name" value="Haspin_kinase"/>
    <property type="match status" value="1"/>
</dbReference>
<comment type="caution">
    <text evidence="11">The sequence shown here is derived from an EMBL/GenBank/DDBJ whole genome shotgun (WGS) entry which is preliminary data.</text>
</comment>
<reference evidence="11 12" key="1">
    <citation type="submission" date="2022-12" db="EMBL/GenBank/DDBJ databases">
        <title>Chromosome-level genome assembly of true bugs.</title>
        <authorList>
            <person name="Ma L."/>
            <person name="Li H."/>
        </authorList>
    </citation>
    <scope>NUCLEOTIDE SEQUENCE [LARGE SCALE GENOMIC DNA]</scope>
    <source>
        <strain evidence="11">Lab_2022b</strain>
    </source>
</reference>
<evidence type="ECO:0000313" key="11">
    <source>
        <dbReference type="EMBL" id="KAK9509663.1"/>
    </source>
</evidence>
<keyword evidence="6" id="KW-0067">ATP-binding</keyword>
<feature type="compositionally biased region" description="Polar residues" evidence="9">
    <location>
        <begin position="236"/>
        <end position="246"/>
    </location>
</feature>
<dbReference type="GO" id="GO:0000278">
    <property type="term" value="P:mitotic cell cycle"/>
    <property type="evidence" value="ECO:0007669"/>
    <property type="project" value="TreeGrafter"/>
</dbReference>
<feature type="compositionally biased region" description="Basic residues" evidence="9">
    <location>
        <begin position="92"/>
        <end position="112"/>
    </location>
</feature>
<evidence type="ECO:0000256" key="6">
    <source>
        <dbReference type="ARBA" id="ARBA00022840"/>
    </source>
</evidence>
<evidence type="ECO:0000256" key="4">
    <source>
        <dbReference type="ARBA" id="ARBA00022741"/>
    </source>
</evidence>
<dbReference type="InterPro" id="IPR011009">
    <property type="entry name" value="Kinase-like_dom_sf"/>
</dbReference>
<evidence type="ECO:0000259" key="10">
    <source>
        <dbReference type="PROSITE" id="PS50011"/>
    </source>
</evidence>
<feature type="compositionally biased region" description="Basic and acidic residues" evidence="9">
    <location>
        <begin position="365"/>
        <end position="382"/>
    </location>
</feature>
<dbReference type="PROSITE" id="PS50011">
    <property type="entry name" value="PROTEIN_KINASE_DOM"/>
    <property type="match status" value="1"/>
</dbReference>
<sequence length="1156" mass="130855">MAPIKKKPNYRRQTTCRVNVPPILSLRKQDAFDFLLKQHDSNPFLSSSEAETTSCIKSIYSESSPSPPSSYLFLPKSNNSEIDSPLSSSGKSQKKVYSKVQKKKRLNKVSKKKSPELIELENVISDCLRNAPERFSVPLTHHSTPLKPLLAQHSSPFNSKPSTSNTKPPFSPIVHETSVHRTSIDELNAAELELTAEFSKLYCDENQDQPSRIVTSLDENFQGFHSVVGYEVSDLSKTSDISNQTNSEEKMKPLDDSQNDQEVSEWEDKHEQDVNLDTSSTASDKCVMRGSLSESVLLKDNELTKSSDGDNVSCSSNADEEKLGASQNKQEESEWTDKHDQGEYTGSSLDEISDTSDKNIICKYNENEARNNSKNMEAKQEVDEQNMSIVEEKELINEVIITESPCSEQENVIISESLADDDDDKSEDVSSALSSDQEAREGISSSDLESNSIDEEKEFGTLELRRHSFEKLRRLRRLAMVSQANESYLPSRDHELSNNFHSNKHFTSCDNINDQSPKHSLLFSDSVGDSSDEERISGRSPASSPTVSVFSLYESSVPLDPLPENLEEDSIEIVTNQLKNRRTSEPSSGRRRSNRLTKDVSPSRQSPLSRSSVTPDLNMVIEESDNEEGSVLGDISEIDHFILPANKKYRRSLSIIRQLSKDEPSANISTGVDLHKGRGYDQFVEHIIHLQAKGDSSKVTPTRAYRKSLSIRRCSLLGQRTPPRGRRASTRISSIPTSPISYRQLPIKRPSLSASLLCSSNRTQDISITPSFRLTLQPNQTLQQNITRCSNILSSKDSCLNEATGMTSGIEGLESEDYKDHVLILCKQKEPTSFHDILDHSALEEAIKVGEGVYGEVFMITRPTRKNVLKIIPIEGDFLVNGEKQKRYEEIYTELIIAKWLDRLRYNDTEYMTNCFAELVDTWVIKGKYPGRLLELWNDYDERKGSDNDRPDIFNDDQLYLVLELGNAGTDLENYSFSTAKQALSIFKQTVFAIAVAEACFEFEHRDLHWGNVLVSRTAERCISFRLNGKEYKVITNGVKSTIIDYTLSRITLNNNVPVYNDIGLDPDMFIATGDYQFDIYRHMKKDVCDRWDQFVPKTNVRWLHYLIDKMLKKVKYQRKTAKVHRDSIRTLQDIESWILNCDTSVDVAIKIADSN</sequence>
<dbReference type="GO" id="GO:0005524">
    <property type="term" value="F:ATP binding"/>
    <property type="evidence" value="ECO:0007669"/>
    <property type="project" value="UniProtKB-KW"/>
</dbReference>
<keyword evidence="2" id="KW-0723">Serine/threonine-protein kinase</keyword>
<evidence type="ECO:0000256" key="3">
    <source>
        <dbReference type="ARBA" id="ARBA00022679"/>
    </source>
</evidence>
<feature type="compositionally biased region" description="Basic and acidic residues" evidence="9">
    <location>
        <begin position="319"/>
        <end position="342"/>
    </location>
</feature>
<keyword evidence="5" id="KW-0418">Kinase</keyword>